<reference evidence="2 3" key="1">
    <citation type="journal article" date="2019" name="Nat. Ecol. Evol.">
        <title>Megaphylogeny resolves global patterns of mushroom evolution.</title>
        <authorList>
            <person name="Varga T."/>
            <person name="Krizsan K."/>
            <person name="Foldi C."/>
            <person name="Dima B."/>
            <person name="Sanchez-Garcia M."/>
            <person name="Sanchez-Ramirez S."/>
            <person name="Szollosi G.J."/>
            <person name="Szarkandi J.G."/>
            <person name="Papp V."/>
            <person name="Albert L."/>
            <person name="Andreopoulos W."/>
            <person name="Angelini C."/>
            <person name="Antonin V."/>
            <person name="Barry K.W."/>
            <person name="Bougher N.L."/>
            <person name="Buchanan P."/>
            <person name="Buyck B."/>
            <person name="Bense V."/>
            <person name="Catcheside P."/>
            <person name="Chovatia M."/>
            <person name="Cooper J."/>
            <person name="Damon W."/>
            <person name="Desjardin D."/>
            <person name="Finy P."/>
            <person name="Geml J."/>
            <person name="Haridas S."/>
            <person name="Hughes K."/>
            <person name="Justo A."/>
            <person name="Karasinski D."/>
            <person name="Kautmanova I."/>
            <person name="Kiss B."/>
            <person name="Kocsube S."/>
            <person name="Kotiranta H."/>
            <person name="LaButti K.M."/>
            <person name="Lechner B.E."/>
            <person name="Liimatainen K."/>
            <person name="Lipzen A."/>
            <person name="Lukacs Z."/>
            <person name="Mihaltcheva S."/>
            <person name="Morgado L.N."/>
            <person name="Niskanen T."/>
            <person name="Noordeloos M.E."/>
            <person name="Ohm R.A."/>
            <person name="Ortiz-Santana B."/>
            <person name="Ovrebo C."/>
            <person name="Racz N."/>
            <person name="Riley R."/>
            <person name="Savchenko A."/>
            <person name="Shiryaev A."/>
            <person name="Soop K."/>
            <person name="Spirin V."/>
            <person name="Szebenyi C."/>
            <person name="Tomsovsky M."/>
            <person name="Tulloss R.E."/>
            <person name="Uehling J."/>
            <person name="Grigoriev I.V."/>
            <person name="Vagvolgyi C."/>
            <person name="Papp T."/>
            <person name="Martin F.M."/>
            <person name="Miettinen O."/>
            <person name="Hibbett D.S."/>
            <person name="Nagy L.G."/>
        </authorList>
    </citation>
    <scope>NUCLEOTIDE SEQUENCE [LARGE SCALE GENOMIC DNA]</scope>
    <source>
        <strain evidence="2 3">OMC1185</strain>
    </source>
</reference>
<feature type="transmembrane region" description="Helical" evidence="1">
    <location>
        <begin position="68"/>
        <end position="87"/>
    </location>
</feature>
<keyword evidence="1" id="KW-0812">Transmembrane</keyword>
<organism evidence="2 3">
    <name type="scientific">Heliocybe sulcata</name>
    <dbReference type="NCBI Taxonomy" id="5364"/>
    <lineage>
        <taxon>Eukaryota</taxon>
        <taxon>Fungi</taxon>
        <taxon>Dikarya</taxon>
        <taxon>Basidiomycota</taxon>
        <taxon>Agaricomycotina</taxon>
        <taxon>Agaricomycetes</taxon>
        <taxon>Gloeophyllales</taxon>
        <taxon>Gloeophyllaceae</taxon>
        <taxon>Heliocybe</taxon>
    </lineage>
</organism>
<evidence type="ECO:0000313" key="2">
    <source>
        <dbReference type="EMBL" id="TFK47730.1"/>
    </source>
</evidence>
<evidence type="ECO:0000256" key="1">
    <source>
        <dbReference type="SAM" id="Phobius"/>
    </source>
</evidence>
<proteinExistence type="predicted"/>
<dbReference type="AlphaFoldDB" id="A0A5C3MRS3"/>
<dbReference type="EMBL" id="ML213522">
    <property type="protein sequence ID" value="TFK47730.1"/>
    <property type="molecule type" value="Genomic_DNA"/>
</dbReference>
<protein>
    <submittedName>
        <fullName evidence="2">Uncharacterized protein</fullName>
    </submittedName>
</protein>
<keyword evidence="1" id="KW-1133">Transmembrane helix</keyword>
<keyword evidence="1" id="KW-0472">Membrane</keyword>
<sequence>MATTAAGAAEIGSVLSSCLYGVSLIQSYEYYKSQTQPGSAVKDSLWLRLVVALVVPRVFDAFHTIAMWIYLYGLTILHPSDTSVVFFTSRVYALSRRRILVPLLGWVATAAKLARSLALIIISATSEDYTGIFGERIAITGTFITVAVLEVYNTAALCIILWSMRPKTFSNTRRTIAKLIVWSLQTGIIISTFHRTSEIIFTLSVDYSQLPRTHPTSHDQ</sequence>
<name>A0A5C3MRS3_9AGAM</name>
<feature type="transmembrane region" description="Helical" evidence="1">
    <location>
        <begin position="99"/>
        <end position="125"/>
    </location>
</feature>
<dbReference type="OrthoDB" id="3231781at2759"/>
<gene>
    <name evidence="2" type="ORF">OE88DRAFT_737376</name>
</gene>
<keyword evidence="3" id="KW-1185">Reference proteome</keyword>
<evidence type="ECO:0000313" key="3">
    <source>
        <dbReference type="Proteomes" id="UP000305948"/>
    </source>
</evidence>
<dbReference type="Proteomes" id="UP000305948">
    <property type="component" value="Unassembled WGS sequence"/>
</dbReference>
<dbReference type="STRING" id="5364.A0A5C3MRS3"/>
<feature type="transmembrane region" description="Helical" evidence="1">
    <location>
        <begin position="137"/>
        <end position="164"/>
    </location>
</feature>
<accession>A0A5C3MRS3</accession>